<proteinExistence type="predicted"/>
<reference evidence="2" key="1">
    <citation type="submission" date="2023-01" db="EMBL/GenBank/DDBJ databases">
        <authorList>
            <person name="Van Ghelder C."/>
            <person name="Rancurel C."/>
        </authorList>
    </citation>
    <scope>NUCLEOTIDE SEQUENCE</scope>
    <source>
        <strain evidence="2">CNCM I-4278</strain>
    </source>
</reference>
<keyword evidence="3" id="KW-1185">Reference proteome</keyword>
<organism evidence="2 3">
    <name type="scientific">Periconia digitata</name>
    <dbReference type="NCBI Taxonomy" id="1303443"/>
    <lineage>
        <taxon>Eukaryota</taxon>
        <taxon>Fungi</taxon>
        <taxon>Dikarya</taxon>
        <taxon>Ascomycota</taxon>
        <taxon>Pezizomycotina</taxon>
        <taxon>Dothideomycetes</taxon>
        <taxon>Pleosporomycetidae</taxon>
        <taxon>Pleosporales</taxon>
        <taxon>Massarineae</taxon>
        <taxon>Periconiaceae</taxon>
        <taxon>Periconia</taxon>
    </lineage>
</organism>
<dbReference type="Proteomes" id="UP001152607">
    <property type="component" value="Unassembled WGS sequence"/>
</dbReference>
<protein>
    <recommendedName>
        <fullName evidence="1">Azaphilone pigments biosynthesis cluster protein L N-terminal domain-containing protein</fullName>
    </recommendedName>
</protein>
<evidence type="ECO:0000313" key="3">
    <source>
        <dbReference type="Proteomes" id="UP001152607"/>
    </source>
</evidence>
<dbReference type="OrthoDB" id="432483at2759"/>
<comment type="caution">
    <text evidence="2">The sequence shown here is derived from an EMBL/GenBank/DDBJ whole genome shotgun (WGS) entry which is preliminary data.</text>
</comment>
<evidence type="ECO:0000313" key="2">
    <source>
        <dbReference type="EMBL" id="CAI6336253.1"/>
    </source>
</evidence>
<name>A0A9W4UL55_9PLEO</name>
<dbReference type="Pfam" id="PF17111">
    <property type="entry name" value="PigL_N"/>
    <property type="match status" value="1"/>
</dbReference>
<dbReference type="InterPro" id="IPR031348">
    <property type="entry name" value="PigL_N"/>
</dbReference>
<dbReference type="AlphaFoldDB" id="A0A9W4UL55"/>
<gene>
    <name evidence="2" type="ORF">PDIGIT_LOCUS9347</name>
</gene>
<accession>A0A9W4UL55</accession>
<sequence>MSGLEVAAGIIGIADVTLKSIKGLYDVFQAYQEVPAELERFHKEITGLQSNLGGLAYLETADEATREEVRKLGLDKHMESCAASCEEFKRKLEKWTRHGPSSFRDKARILVNASNIQKYTTRMWTTARMLDSAIGILTLKKTTNIESLTKQIDQWRIEAQNEKDQNAERMVAVDDDDDAETALEEKDDILAGFLSQTHDLGTQLEKIKLNQTIKNVNTHEEAQVQVGMPESAADKVANMDIQDITTGRKAKAQIGIFGSGKGVFD</sequence>
<evidence type="ECO:0000259" key="1">
    <source>
        <dbReference type="Pfam" id="PF17111"/>
    </source>
</evidence>
<feature type="domain" description="Azaphilone pigments biosynthesis cluster protein L N-terminal" evidence="1">
    <location>
        <begin position="4"/>
        <end position="150"/>
    </location>
</feature>
<dbReference type="EMBL" id="CAOQHR010000006">
    <property type="protein sequence ID" value="CAI6336253.1"/>
    <property type="molecule type" value="Genomic_DNA"/>
</dbReference>